<dbReference type="InterPro" id="IPR000756">
    <property type="entry name" value="Diacylglycerol_kin_accessory"/>
</dbReference>
<dbReference type="GO" id="GO:0007200">
    <property type="term" value="P:phospholipase C-activating G protein-coupled receptor signaling pathway"/>
    <property type="evidence" value="ECO:0007669"/>
    <property type="project" value="InterPro"/>
</dbReference>
<dbReference type="SUPFAM" id="SSF111331">
    <property type="entry name" value="NAD kinase/diacylglycerol kinase-like"/>
    <property type="match status" value="1"/>
</dbReference>
<dbReference type="EMBL" id="BSBO01000014">
    <property type="protein sequence ID" value="GLG04370.1"/>
    <property type="molecule type" value="Genomic_DNA"/>
</dbReference>
<comment type="similarity">
    <text evidence="2">Belongs to the diacylglycerol/lipid kinase family.</text>
</comment>
<dbReference type="RefSeq" id="WP_087254919.1">
    <property type="nucleotide sequence ID" value="NZ_BSBO01000014.1"/>
</dbReference>
<keyword evidence="9" id="KW-0594">Phospholipid biosynthesis</keyword>
<reference evidence="12 13" key="1">
    <citation type="journal article" date="2023" name="Int. J. Syst. Evol. Microbiol.">
        <title>Sellimonas catena sp. nov., isolated from human faeces.</title>
        <authorList>
            <person name="Hisatomi A."/>
            <person name="Ohkuma M."/>
            <person name="Sakamoto M."/>
        </authorList>
    </citation>
    <scope>NUCLEOTIDE SEQUENCE [LARGE SCALE GENOMIC DNA]</scope>
    <source>
        <strain evidence="12 13">12EGH17</strain>
    </source>
</reference>
<dbReference type="PANTHER" id="PTHR12358:SF54">
    <property type="entry name" value="SPHINGOSINE KINASE RELATED PROTEIN"/>
    <property type="match status" value="1"/>
</dbReference>
<dbReference type="Pfam" id="PF00781">
    <property type="entry name" value="DAGK_cat"/>
    <property type="match status" value="1"/>
</dbReference>
<dbReference type="SMART" id="SM00045">
    <property type="entry name" value="DAGKa"/>
    <property type="match status" value="1"/>
</dbReference>
<comment type="cofactor">
    <cofactor evidence="1">
        <name>Mg(2+)</name>
        <dbReference type="ChEBI" id="CHEBI:18420"/>
    </cofactor>
</comment>
<protein>
    <recommendedName>
        <fullName evidence="4">diacylglycerol kinase (ATP)</fullName>
        <ecNumber evidence="4">2.7.1.107</ecNumber>
    </recommendedName>
</protein>
<dbReference type="SMART" id="SM00046">
    <property type="entry name" value="DAGKc"/>
    <property type="match status" value="1"/>
</dbReference>
<dbReference type="EC" id="2.7.1.107" evidence="4"/>
<evidence type="ECO:0000313" key="13">
    <source>
        <dbReference type="Proteomes" id="UP001145145"/>
    </source>
</evidence>
<evidence type="ECO:0000313" key="12">
    <source>
        <dbReference type="EMBL" id="GLG04370.1"/>
    </source>
</evidence>
<dbReference type="InterPro" id="IPR017438">
    <property type="entry name" value="ATP-NAD_kinase_N"/>
</dbReference>
<dbReference type="InterPro" id="IPR050187">
    <property type="entry name" value="Lipid_Phosphate_FormReg"/>
</dbReference>
<evidence type="ECO:0000256" key="4">
    <source>
        <dbReference type="ARBA" id="ARBA00012133"/>
    </source>
</evidence>
<keyword evidence="9" id="KW-0443">Lipid metabolism</keyword>
<evidence type="ECO:0000256" key="2">
    <source>
        <dbReference type="ARBA" id="ARBA00005983"/>
    </source>
</evidence>
<dbReference type="PROSITE" id="PS50146">
    <property type="entry name" value="DAGK"/>
    <property type="match status" value="1"/>
</dbReference>
<keyword evidence="10" id="KW-1208">Phospholipid metabolism</keyword>
<evidence type="ECO:0000256" key="1">
    <source>
        <dbReference type="ARBA" id="ARBA00001946"/>
    </source>
</evidence>
<dbReference type="InterPro" id="IPR005218">
    <property type="entry name" value="Diacylglycerol/lipid_kinase"/>
</dbReference>
<evidence type="ECO:0000256" key="8">
    <source>
        <dbReference type="ARBA" id="ARBA00022840"/>
    </source>
</evidence>
<feature type="domain" description="DAGKc" evidence="11">
    <location>
        <begin position="1"/>
        <end position="130"/>
    </location>
</feature>
<evidence type="ECO:0000256" key="5">
    <source>
        <dbReference type="ARBA" id="ARBA00022679"/>
    </source>
</evidence>
<organism evidence="12 13">
    <name type="scientific">Sellimonas catena</name>
    <dbReference type="NCBI Taxonomy" id="2994035"/>
    <lineage>
        <taxon>Bacteria</taxon>
        <taxon>Bacillati</taxon>
        <taxon>Bacillota</taxon>
        <taxon>Clostridia</taxon>
        <taxon>Lachnospirales</taxon>
        <taxon>Lachnospiraceae</taxon>
        <taxon>Sellimonas</taxon>
    </lineage>
</organism>
<gene>
    <name evidence="12" type="ORF">Selli1_15440</name>
</gene>
<dbReference type="GO" id="GO:0008654">
    <property type="term" value="P:phospholipid biosynthetic process"/>
    <property type="evidence" value="ECO:0007669"/>
    <property type="project" value="UniProtKB-KW"/>
</dbReference>
<evidence type="ECO:0000256" key="10">
    <source>
        <dbReference type="ARBA" id="ARBA00023264"/>
    </source>
</evidence>
<dbReference type="GO" id="GO:0004143">
    <property type="term" value="F:ATP-dependent diacylglycerol kinase activity"/>
    <property type="evidence" value="ECO:0007669"/>
    <property type="project" value="UniProtKB-EC"/>
</dbReference>
<dbReference type="Pfam" id="PF19279">
    <property type="entry name" value="YegS_C"/>
    <property type="match status" value="1"/>
</dbReference>
<keyword evidence="13" id="KW-1185">Reference proteome</keyword>
<dbReference type="InterPro" id="IPR016064">
    <property type="entry name" value="NAD/diacylglycerol_kinase_sf"/>
</dbReference>
<keyword evidence="6" id="KW-0547">Nucleotide-binding</keyword>
<proteinExistence type="inferred from homology"/>
<evidence type="ECO:0000256" key="6">
    <source>
        <dbReference type="ARBA" id="ARBA00022741"/>
    </source>
</evidence>
<dbReference type="Proteomes" id="UP001145145">
    <property type="component" value="Unassembled WGS sequence"/>
</dbReference>
<evidence type="ECO:0000256" key="9">
    <source>
        <dbReference type="ARBA" id="ARBA00023209"/>
    </source>
</evidence>
<evidence type="ECO:0000256" key="3">
    <source>
        <dbReference type="ARBA" id="ARBA00009280"/>
    </source>
</evidence>
<accession>A0A9W6C823</accession>
<dbReference type="AlphaFoldDB" id="A0A9W6C823"/>
<comment type="caution">
    <text evidence="12">The sequence shown here is derived from an EMBL/GenBank/DDBJ whole genome shotgun (WGS) entry which is preliminary data.</text>
</comment>
<comment type="similarity">
    <text evidence="3">Belongs to the eukaryotic diacylglycerol kinase family.</text>
</comment>
<dbReference type="InterPro" id="IPR045540">
    <property type="entry name" value="YegS/DAGK_C"/>
</dbReference>
<dbReference type="Gene3D" id="2.60.200.40">
    <property type="match status" value="1"/>
</dbReference>
<keyword evidence="5" id="KW-0808">Transferase</keyword>
<dbReference type="Gene3D" id="3.40.50.10330">
    <property type="entry name" value="Probable inorganic polyphosphate/atp-NAD kinase, domain 1"/>
    <property type="match status" value="1"/>
</dbReference>
<evidence type="ECO:0000256" key="7">
    <source>
        <dbReference type="ARBA" id="ARBA00022777"/>
    </source>
</evidence>
<name>A0A9W6C823_9FIRM</name>
<evidence type="ECO:0000259" key="11">
    <source>
        <dbReference type="PROSITE" id="PS50146"/>
    </source>
</evidence>
<dbReference type="PANTHER" id="PTHR12358">
    <property type="entry name" value="SPHINGOSINE KINASE"/>
    <property type="match status" value="1"/>
</dbReference>
<dbReference type="NCBIfam" id="TIGR00147">
    <property type="entry name" value="YegS/Rv2252/BmrU family lipid kinase"/>
    <property type="match status" value="1"/>
</dbReference>
<sequence length="305" mass="33776">MYTFIINPHSRSGKGLTIWHTVEAQLEQRQICYTAFFTKYQRQATTYVRKLTSDGSSRVLVVLGGDGTLNEVINGICFPERVTLGYIPTGSSNDFARSFGIPNDPLRALEIILNPGRTVHMDVGTMSYEGKHRRFAVSAGIGFDAAICHEAVVSKWKRILNRIHLGKFTYAVIALHRLLLTSTCPFHIVLDDEKEVSFPKGWFAAVMNHPCEGGGFYFCPDARPDDGQLDVLVVSGLKAPALLLTLPFALFGKHTKFHGVHLFRCKKVSIHTASALPVHTDGEPVFLQRCFTASIEACPLKVIVS</sequence>
<dbReference type="InterPro" id="IPR001206">
    <property type="entry name" value="Diacylglycerol_kinase_cat_dom"/>
</dbReference>
<keyword evidence="9" id="KW-0444">Lipid biosynthesis</keyword>
<keyword evidence="7 12" id="KW-0418">Kinase</keyword>
<keyword evidence="8" id="KW-0067">ATP-binding</keyword>
<dbReference type="GO" id="GO:0005524">
    <property type="term" value="F:ATP binding"/>
    <property type="evidence" value="ECO:0007669"/>
    <property type="project" value="UniProtKB-KW"/>
</dbReference>